<dbReference type="AlphaFoldDB" id="A0A9P0PBQ0"/>
<protein>
    <recommendedName>
        <fullName evidence="5">Delta-aminolevulinic acid dehydratase</fullName>
        <ecNumber evidence="4">4.2.1.24</ecNumber>
    </recommendedName>
    <alternativeName>
        <fullName evidence="13">Porphobilinogen synthase</fullName>
    </alternativeName>
</protein>
<dbReference type="GO" id="GO:0004655">
    <property type="term" value="F:porphobilinogen synthase activity"/>
    <property type="evidence" value="ECO:0007669"/>
    <property type="project" value="UniProtKB-EC"/>
</dbReference>
<dbReference type="PANTHER" id="PTHR11458">
    <property type="entry name" value="DELTA-AMINOLEVULINIC ACID DEHYDRATASE"/>
    <property type="match status" value="1"/>
</dbReference>
<feature type="binding site" evidence="17">
    <location>
        <position position="142"/>
    </location>
    <ligand>
        <name>Zn(2+)</name>
        <dbReference type="ChEBI" id="CHEBI:29105"/>
        <label>2</label>
    </ligand>
</feature>
<feature type="binding site" evidence="17">
    <location>
        <position position="133"/>
    </location>
    <ligand>
        <name>Zn(2+)</name>
        <dbReference type="ChEBI" id="CHEBI:29105"/>
        <label>1</label>
        <note>catalytic</note>
    </ligand>
</feature>
<keyword evidence="8" id="KW-0350">Heme biosynthesis</keyword>
<evidence type="ECO:0000256" key="5">
    <source>
        <dbReference type="ARBA" id="ARBA00020771"/>
    </source>
</evidence>
<dbReference type="GO" id="GO:0006783">
    <property type="term" value="P:heme biosynthetic process"/>
    <property type="evidence" value="ECO:0007669"/>
    <property type="project" value="UniProtKB-KW"/>
</dbReference>
<comment type="function">
    <text evidence="11">Catalyzes an early step in the biosynthesis of tetrapyrroles. Binds two molecules of 5-aminolevulinate per subunit, each at a distinct site, and catalyzes their condensation to form porphobilinogen.</text>
</comment>
<evidence type="ECO:0000256" key="6">
    <source>
        <dbReference type="ARBA" id="ARBA00022723"/>
    </source>
</evidence>
<evidence type="ECO:0000256" key="7">
    <source>
        <dbReference type="ARBA" id="ARBA00022833"/>
    </source>
</evidence>
<dbReference type="OrthoDB" id="1530at2759"/>
<comment type="subunit">
    <text evidence="12">Homooctamer; active form. Homohexamer; low activity form.</text>
</comment>
<evidence type="ECO:0000313" key="20">
    <source>
        <dbReference type="Proteomes" id="UP001152888"/>
    </source>
</evidence>
<keyword evidence="10" id="KW-0627">Porphyrin biosynthesis</keyword>
<evidence type="ECO:0000256" key="1">
    <source>
        <dbReference type="ARBA" id="ARBA00001947"/>
    </source>
</evidence>
<evidence type="ECO:0000256" key="11">
    <source>
        <dbReference type="ARBA" id="ARBA00025628"/>
    </source>
</evidence>
<evidence type="ECO:0000256" key="17">
    <source>
        <dbReference type="PIRSR" id="PIRSR001415-4"/>
    </source>
</evidence>
<comment type="catalytic activity">
    <reaction evidence="14">
        <text>2 5-aminolevulinate = porphobilinogen + 2 H2O + H(+)</text>
        <dbReference type="Rhea" id="RHEA:24064"/>
        <dbReference type="ChEBI" id="CHEBI:15377"/>
        <dbReference type="ChEBI" id="CHEBI:15378"/>
        <dbReference type="ChEBI" id="CHEBI:58126"/>
        <dbReference type="ChEBI" id="CHEBI:356416"/>
        <dbReference type="EC" id="4.2.1.24"/>
    </reaction>
</comment>
<dbReference type="SUPFAM" id="SSF51569">
    <property type="entry name" value="Aldolase"/>
    <property type="match status" value="1"/>
</dbReference>
<dbReference type="FunFam" id="3.20.20.70:FF:000048">
    <property type="entry name" value="Delta-aminolevulinic acid dehydratase"/>
    <property type="match status" value="1"/>
</dbReference>
<evidence type="ECO:0000256" key="8">
    <source>
        <dbReference type="ARBA" id="ARBA00023133"/>
    </source>
</evidence>
<organism evidence="19 20">
    <name type="scientific">Acanthoscelides obtectus</name>
    <name type="common">Bean weevil</name>
    <name type="synonym">Bruchus obtectus</name>
    <dbReference type="NCBI Taxonomy" id="200917"/>
    <lineage>
        <taxon>Eukaryota</taxon>
        <taxon>Metazoa</taxon>
        <taxon>Ecdysozoa</taxon>
        <taxon>Arthropoda</taxon>
        <taxon>Hexapoda</taxon>
        <taxon>Insecta</taxon>
        <taxon>Pterygota</taxon>
        <taxon>Neoptera</taxon>
        <taxon>Endopterygota</taxon>
        <taxon>Coleoptera</taxon>
        <taxon>Polyphaga</taxon>
        <taxon>Cucujiformia</taxon>
        <taxon>Chrysomeloidea</taxon>
        <taxon>Chrysomelidae</taxon>
        <taxon>Bruchinae</taxon>
        <taxon>Bruchini</taxon>
        <taxon>Acanthoscelides</taxon>
    </lineage>
</organism>
<evidence type="ECO:0000256" key="4">
    <source>
        <dbReference type="ARBA" id="ARBA00012053"/>
    </source>
</evidence>
<dbReference type="Gene3D" id="3.20.20.70">
    <property type="entry name" value="Aldolase class I"/>
    <property type="match status" value="1"/>
</dbReference>
<feature type="binding site" evidence="17">
    <location>
        <position position="135"/>
    </location>
    <ligand>
        <name>Zn(2+)</name>
        <dbReference type="ChEBI" id="CHEBI:29105"/>
        <label>1</label>
        <note>catalytic</note>
    </ligand>
</feature>
<evidence type="ECO:0000256" key="10">
    <source>
        <dbReference type="ARBA" id="ARBA00023244"/>
    </source>
</evidence>
<feature type="binding site" evidence="17">
    <location>
        <position position="234"/>
    </location>
    <ligand>
        <name>Zn(2+)</name>
        <dbReference type="ChEBI" id="CHEBI:29105"/>
        <label>2</label>
    </ligand>
</feature>
<dbReference type="GO" id="GO:0005829">
    <property type="term" value="C:cytosol"/>
    <property type="evidence" value="ECO:0007669"/>
    <property type="project" value="TreeGrafter"/>
</dbReference>
<evidence type="ECO:0000256" key="18">
    <source>
        <dbReference type="RuleBase" id="RU004161"/>
    </source>
</evidence>
<evidence type="ECO:0000256" key="3">
    <source>
        <dbReference type="ARBA" id="ARBA00008055"/>
    </source>
</evidence>
<feature type="binding site" evidence="16">
    <location>
        <position position="329"/>
    </location>
    <ligand>
        <name>5-aminolevulinate</name>
        <dbReference type="ChEBI" id="CHEBI:356416"/>
        <label>2</label>
    </ligand>
</feature>
<dbReference type="InterPro" id="IPR013785">
    <property type="entry name" value="Aldolase_TIM"/>
</dbReference>
<keyword evidence="6" id="KW-0479">Metal-binding</keyword>
<comment type="cofactor">
    <cofactor evidence="1">
        <name>Zn(2+)</name>
        <dbReference type="ChEBI" id="CHEBI:29105"/>
    </cofactor>
</comment>
<keyword evidence="7" id="KW-0862">Zinc</keyword>
<comment type="caution">
    <text evidence="19">The sequence shown here is derived from an EMBL/GenBank/DDBJ whole genome shotgun (WGS) entry which is preliminary data.</text>
</comment>
<accession>A0A9P0PBQ0</accession>
<dbReference type="PRINTS" id="PR00144">
    <property type="entry name" value="DALDHYDRTASE"/>
</dbReference>
<feature type="binding site" evidence="16">
    <location>
        <position position="220"/>
    </location>
    <ligand>
        <name>5-aminolevulinate</name>
        <dbReference type="ChEBI" id="CHEBI:356416"/>
        <label>1</label>
    </ligand>
</feature>
<feature type="binding site" evidence="16">
    <location>
        <position position="290"/>
    </location>
    <ligand>
        <name>5-aminolevulinate</name>
        <dbReference type="ChEBI" id="CHEBI:356416"/>
        <label>2</label>
    </ligand>
</feature>
<feature type="binding site" evidence="16">
    <location>
        <position position="232"/>
    </location>
    <ligand>
        <name>5-aminolevulinate</name>
        <dbReference type="ChEBI" id="CHEBI:356416"/>
        <label>1</label>
    </ligand>
</feature>
<feature type="active site" description="Schiff-base intermediate with substrate" evidence="15">
    <location>
        <position position="263"/>
    </location>
</feature>
<dbReference type="EMBL" id="CAKOFQ010006852">
    <property type="protein sequence ID" value="CAH1976905.1"/>
    <property type="molecule type" value="Genomic_DNA"/>
</dbReference>
<evidence type="ECO:0000256" key="13">
    <source>
        <dbReference type="ARBA" id="ARBA00032837"/>
    </source>
</evidence>
<sequence length="344" mass="38257">MKRSGGKMSFTVEKKHILHSSIFNQTLRDWHSLKCDITPKNLMYPVFIVEDDEAVQPISSLPGVSRFGINKLKEHLDSVVRNGLQSILLFGVIENIPKDEFASNADSLKNPVIRALPLLRKWYPDLTIACDVCLCPYTSHGHCGILNSDGSINNPSSIDRISDVALSYAKSGAHIVAPSDMMDGRIGAIKEKLIKHDLGNKVAVLSYTAKFASNFYGPFRDAAKSAPTFGDRKCYQLPPSSAGLPLRAAQRDVEEGADMLMVKPVMAYMDVLKSVKDAYPNHPMFVYQVSGEYAMIYWAAQKGVFDLKVALTEIFSSLRRAGADVIITYYTPLILEWLQLKHKL</sequence>
<comment type="pathway">
    <text evidence="2">Porphyrin-containing compound metabolism; protoporphyrin-IX biosynthesis; coproporphyrinogen-III from 5-aminolevulinate: step 1/4.</text>
</comment>
<evidence type="ECO:0000256" key="9">
    <source>
        <dbReference type="ARBA" id="ARBA00023239"/>
    </source>
</evidence>
<dbReference type="EC" id="4.2.1.24" evidence="4"/>
<comment type="similarity">
    <text evidence="3 18">Belongs to the ALAD family.</text>
</comment>
<evidence type="ECO:0000313" key="19">
    <source>
        <dbReference type="EMBL" id="CAH1976905.1"/>
    </source>
</evidence>
<proteinExistence type="inferred from homology"/>
<dbReference type="Pfam" id="PF00490">
    <property type="entry name" value="ALAD"/>
    <property type="match status" value="1"/>
</dbReference>
<gene>
    <name evidence="19" type="ORF">ACAOBT_LOCUS12373</name>
</gene>
<feature type="binding site" evidence="17">
    <location>
        <position position="143"/>
    </location>
    <ligand>
        <name>Zn(2+)</name>
        <dbReference type="ChEBI" id="CHEBI:29105"/>
        <label>1</label>
        <note>catalytic</note>
    </ligand>
</feature>
<feature type="active site" description="Schiff-base intermediate with substrate" evidence="15">
    <location>
        <position position="210"/>
    </location>
</feature>
<evidence type="ECO:0000256" key="15">
    <source>
        <dbReference type="PIRSR" id="PIRSR001415-1"/>
    </source>
</evidence>
<dbReference type="GO" id="GO:0008270">
    <property type="term" value="F:zinc ion binding"/>
    <property type="evidence" value="ECO:0007669"/>
    <property type="project" value="TreeGrafter"/>
</dbReference>
<dbReference type="Proteomes" id="UP001152888">
    <property type="component" value="Unassembled WGS sequence"/>
</dbReference>
<dbReference type="SMART" id="SM01004">
    <property type="entry name" value="ALAD"/>
    <property type="match status" value="1"/>
</dbReference>
<keyword evidence="9" id="KW-0456">Lyase</keyword>
<name>A0A9P0PBQ0_ACAOB</name>
<dbReference type="NCBIfam" id="NF006762">
    <property type="entry name" value="PRK09283.1"/>
    <property type="match status" value="1"/>
</dbReference>
<evidence type="ECO:0000256" key="16">
    <source>
        <dbReference type="PIRSR" id="PIRSR001415-2"/>
    </source>
</evidence>
<reference evidence="19" key="1">
    <citation type="submission" date="2022-03" db="EMBL/GenBank/DDBJ databases">
        <authorList>
            <person name="Sayadi A."/>
        </authorList>
    </citation>
    <scope>NUCLEOTIDE SEQUENCE</scope>
</reference>
<evidence type="ECO:0000256" key="12">
    <source>
        <dbReference type="ARBA" id="ARBA00025861"/>
    </source>
</evidence>
<dbReference type="InterPro" id="IPR001731">
    <property type="entry name" value="ALAD"/>
</dbReference>
<dbReference type="PANTHER" id="PTHR11458:SF0">
    <property type="entry name" value="DELTA-AMINOLEVULINIC ACID DEHYDRATASE"/>
    <property type="match status" value="1"/>
</dbReference>
<evidence type="ECO:0000256" key="2">
    <source>
        <dbReference type="ARBA" id="ARBA00004694"/>
    </source>
</evidence>
<evidence type="ECO:0000256" key="14">
    <source>
        <dbReference type="ARBA" id="ARBA00047651"/>
    </source>
</evidence>
<dbReference type="PIRSF" id="PIRSF001415">
    <property type="entry name" value="Porphbilin_synth"/>
    <property type="match status" value="1"/>
</dbReference>
<keyword evidence="20" id="KW-1185">Reference proteome</keyword>